<accession>A0ACC1QTY1</accession>
<organism evidence="1 2">
    <name type="scientific">Lecanicillium saksenae</name>
    <dbReference type="NCBI Taxonomy" id="468837"/>
    <lineage>
        <taxon>Eukaryota</taxon>
        <taxon>Fungi</taxon>
        <taxon>Dikarya</taxon>
        <taxon>Ascomycota</taxon>
        <taxon>Pezizomycotina</taxon>
        <taxon>Sordariomycetes</taxon>
        <taxon>Hypocreomycetidae</taxon>
        <taxon>Hypocreales</taxon>
        <taxon>Cordycipitaceae</taxon>
        <taxon>Lecanicillium</taxon>
    </lineage>
</organism>
<proteinExistence type="predicted"/>
<comment type="caution">
    <text evidence="1">The sequence shown here is derived from an EMBL/GenBank/DDBJ whole genome shotgun (WGS) entry which is preliminary data.</text>
</comment>
<gene>
    <name evidence="1" type="ORF">NLG97_g4901</name>
</gene>
<dbReference type="EMBL" id="JANAKD010000515">
    <property type="protein sequence ID" value="KAJ3493173.1"/>
    <property type="molecule type" value="Genomic_DNA"/>
</dbReference>
<name>A0ACC1QTY1_9HYPO</name>
<evidence type="ECO:0000313" key="2">
    <source>
        <dbReference type="Proteomes" id="UP001148737"/>
    </source>
</evidence>
<keyword evidence="2" id="KW-1185">Reference proteome</keyword>
<reference evidence="1" key="1">
    <citation type="submission" date="2022-07" db="EMBL/GenBank/DDBJ databases">
        <title>Genome Sequence of Lecanicillium saksenae.</title>
        <authorList>
            <person name="Buettner E."/>
        </authorList>
    </citation>
    <scope>NUCLEOTIDE SEQUENCE</scope>
    <source>
        <strain evidence="1">VT-O1</strain>
    </source>
</reference>
<protein>
    <submittedName>
        <fullName evidence="1">Uncharacterized protein</fullName>
    </submittedName>
</protein>
<evidence type="ECO:0000313" key="1">
    <source>
        <dbReference type="EMBL" id="KAJ3493173.1"/>
    </source>
</evidence>
<sequence length="109" mass="11883">MFGITLRGPTGLDGFIATCDEVDLPSPTANKNDPWKFANALKKDEKDHAGHFCHSPPGSRSSYKGTGGDSYVIMTWTPEEHKNASFDKKDPIPQSVMDGVKEGFIVQQG</sequence>
<dbReference type="Proteomes" id="UP001148737">
    <property type="component" value="Unassembled WGS sequence"/>
</dbReference>